<evidence type="ECO:0000313" key="10">
    <source>
        <dbReference type="Proteomes" id="UP001153387"/>
    </source>
</evidence>
<evidence type="ECO:0000256" key="3">
    <source>
        <dbReference type="ARBA" id="ARBA00022475"/>
    </source>
</evidence>
<dbReference type="PANTHER" id="PTHR43744:SF9">
    <property type="entry name" value="POLYGALACTURONAN_RHAMNOGALACTURONAN TRANSPORT SYSTEM PERMEASE PROTEIN YTCP"/>
    <property type="match status" value="1"/>
</dbReference>
<evidence type="ECO:0000313" key="9">
    <source>
        <dbReference type="EMBL" id="MDG0792404.1"/>
    </source>
</evidence>
<evidence type="ECO:0000256" key="4">
    <source>
        <dbReference type="ARBA" id="ARBA00022692"/>
    </source>
</evidence>
<feature type="transmembrane region" description="Helical" evidence="7">
    <location>
        <begin position="12"/>
        <end position="37"/>
    </location>
</feature>
<comment type="caution">
    <text evidence="9">The sequence shown here is derived from an EMBL/GenBank/DDBJ whole genome shotgun (WGS) entry which is preliminary data.</text>
</comment>
<feature type="domain" description="ABC transmembrane type-1" evidence="8">
    <location>
        <begin position="74"/>
        <end position="274"/>
    </location>
</feature>
<reference evidence="9 10" key="1">
    <citation type="submission" date="2022-10" db="EMBL/GenBank/DDBJ databases">
        <title>Comparative genomic analysis of Cohnella hashimotonis sp. nov., isolated from the International Space Station.</title>
        <authorList>
            <person name="Simpson A."/>
            <person name="Venkateswaran K."/>
        </authorList>
    </citation>
    <scope>NUCLEOTIDE SEQUENCE [LARGE SCALE GENOMIC DNA]</scope>
    <source>
        <strain evidence="9 10">DSM 18997</strain>
    </source>
</reference>
<feature type="transmembrane region" description="Helical" evidence="7">
    <location>
        <begin position="78"/>
        <end position="99"/>
    </location>
</feature>
<protein>
    <submittedName>
        <fullName evidence="9">Carbohydrate ABC transporter permease</fullName>
    </submittedName>
</protein>
<keyword evidence="3" id="KW-1003">Cell membrane</keyword>
<sequence>MSRSRGEHLFDLLNSLLLILLSLITLYPFLFVLIASLSDPKWAIQTRGLIWYPKGFTLEAYRLVFQNPSIITGYLNTLLYVTLGTLLNILMTSFGAYALSRQQVMWKNPVMFLIVFTMFFNGGLIPTYLLIEDLGMADTRWALIIPAAMSAYNLIIMRTSFMSVPSSLEESAKLDGANDFTVLFRVILPLSMPVVAVMILFYGVAHWNSWFSALIYLRTRDLYPLQLILREILITSSTETMTTGVGGSDKMLFGETIKYATIIVATGPILLLYPFLQKYFVKGVMIGAIKG</sequence>
<name>A0A9X4KHJ7_9BACL</name>
<evidence type="ECO:0000256" key="1">
    <source>
        <dbReference type="ARBA" id="ARBA00004651"/>
    </source>
</evidence>
<accession>A0A9X4KHJ7</accession>
<dbReference type="Gene3D" id="1.10.3720.10">
    <property type="entry name" value="MetI-like"/>
    <property type="match status" value="1"/>
</dbReference>
<dbReference type="GO" id="GO:0005886">
    <property type="term" value="C:plasma membrane"/>
    <property type="evidence" value="ECO:0007669"/>
    <property type="project" value="UniProtKB-SubCell"/>
</dbReference>
<dbReference type="PROSITE" id="PS50928">
    <property type="entry name" value="ABC_TM1"/>
    <property type="match status" value="1"/>
</dbReference>
<comment type="similarity">
    <text evidence="7">Belongs to the binding-protein-dependent transport system permease family.</text>
</comment>
<evidence type="ECO:0000259" key="8">
    <source>
        <dbReference type="PROSITE" id="PS50928"/>
    </source>
</evidence>
<dbReference type="SUPFAM" id="SSF161098">
    <property type="entry name" value="MetI-like"/>
    <property type="match status" value="1"/>
</dbReference>
<feature type="transmembrane region" description="Helical" evidence="7">
    <location>
        <begin position="257"/>
        <end position="276"/>
    </location>
</feature>
<dbReference type="GO" id="GO:0055085">
    <property type="term" value="P:transmembrane transport"/>
    <property type="evidence" value="ECO:0007669"/>
    <property type="project" value="InterPro"/>
</dbReference>
<evidence type="ECO:0000256" key="5">
    <source>
        <dbReference type="ARBA" id="ARBA00022989"/>
    </source>
</evidence>
<keyword evidence="4 7" id="KW-0812">Transmembrane</keyword>
<proteinExistence type="inferred from homology"/>
<dbReference type="InterPro" id="IPR000515">
    <property type="entry name" value="MetI-like"/>
</dbReference>
<keyword evidence="5 7" id="KW-1133">Transmembrane helix</keyword>
<evidence type="ECO:0000256" key="2">
    <source>
        <dbReference type="ARBA" id="ARBA00022448"/>
    </source>
</evidence>
<comment type="subcellular location">
    <subcellularLocation>
        <location evidence="1 7">Cell membrane</location>
        <topology evidence="1 7">Multi-pass membrane protein</topology>
    </subcellularLocation>
</comment>
<organism evidence="9 10">
    <name type="scientific">Cohnella ginsengisoli</name>
    <dbReference type="NCBI Taxonomy" id="425004"/>
    <lineage>
        <taxon>Bacteria</taxon>
        <taxon>Bacillati</taxon>
        <taxon>Bacillota</taxon>
        <taxon>Bacilli</taxon>
        <taxon>Bacillales</taxon>
        <taxon>Paenibacillaceae</taxon>
        <taxon>Cohnella</taxon>
    </lineage>
</organism>
<feature type="transmembrane region" description="Helical" evidence="7">
    <location>
        <begin position="182"/>
        <end position="204"/>
    </location>
</feature>
<dbReference type="RefSeq" id="WP_277566204.1">
    <property type="nucleotide sequence ID" value="NZ_JAPDHZ010000003.1"/>
</dbReference>
<gene>
    <name evidence="9" type="ORF">OMP38_17135</name>
</gene>
<dbReference type="InterPro" id="IPR035906">
    <property type="entry name" value="MetI-like_sf"/>
</dbReference>
<dbReference type="Pfam" id="PF00528">
    <property type="entry name" value="BPD_transp_1"/>
    <property type="match status" value="1"/>
</dbReference>
<dbReference type="CDD" id="cd06261">
    <property type="entry name" value="TM_PBP2"/>
    <property type="match status" value="1"/>
</dbReference>
<dbReference type="Proteomes" id="UP001153387">
    <property type="component" value="Unassembled WGS sequence"/>
</dbReference>
<keyword evidence="6 7" id="KW-0472">Membrane</keyword>
<evidence type="ECO:0000256" key="6">
    <source>
        <dbReference type="ARBA" id="ARBA00023136"/>
    </source>
</evidence>
<evidence type="ECO:0000256" key="7">
    <source>
        <dbReference type="RuleBase" id="RU363032"/>
    </source>
</evidence>
<dbReference type="PANTHER" id="PTHR43744">
    <property type="entry name" value="ABC TRANSPORTER PERMEASE PROTEIN MG189-RELATED-RELATED"/>
    <property type="match status" value="1"/>
</dbReference>
<feature type="transmembrane region" description="Helical" evidence="7">
    <location>
        <begin position="143"/>
        <end position="161"/>
    </location>
</feature>
<keyword evidence="2 7" id="KW-0813">Transport</keyword>
<keyword evidence="10" id="KW-1185">Reference proteome</keyword>
<feature type="transmembrane region" description="Helical" evidence="7">
    <location>
        <begin position="111"/>
        <end position="131"/>
    </location>
</feature>
<dbReference type="AlphaFoldDB" id="A0A9X4KHJ7"/>
<dbReference type="EMBL" id="JAPDHZ010000003">
    <property type="protein sequence ID" value="MDG0792404.1"/>
    <property type="molecule type" value="Genomic_DNA"/>
</dbReference>